<dbReference type="EMBL" id="LMYI01000005">
    <property type="protein sequence ID" value="POS63671.1"/>
    <property type="molecule type" value="Genomic_DNA"/>
</dbReference>
<dbReference type="SUPFAM" id="SSF53756">
    <property type="entry name" value="UDP-Glycosyltransferase/glycogen phosphorylase"/>
    <property type="match status" value="1"/>
</dbReference>
<dbReference type="Proteomes" id="UP000237218">
    <property type="component" value="Unassembled WGS sequence"/>
</dbReference>
<dbReference type="InterPro" id="IPR001296">
    <property type="entry name" value="Glyco_trans_1"/>
</dbReference>
<reference evidence="3 4" key="1">
    <citation type="submission" date="2018-02" db="EMBL/GenBank/DDBJ databases">
        <title>Draft genome sequences of four Parasaccharibacter apium strains isolated from honey bees.</title>
        <authorList>
            <person name="Corby-Harris V.L."/>
            <person name="Anderson K.E."/>
        </authorList>
    </citation>
    <scope>NUCLEOTIDE SEQUENCE [LARGE SCALE GENOMIC DNA]</scope>
    <source>
        <strain evidence="3 4">B8</strain>
    </source>
</reference>
<dbReference type="Gene3D" id="3.40.50.2000">
    <property type="entry name" value="Glycogen Phosphorylase B"/>
    <property type="match status" value="2"/>
</dbReference>
<evidence type="ECO:0000259" key="2">
    <source>
        <dbReference type="Pfam" id="PF00534"/>
    </source>
</evidence>
<evidence type="ECO:0000256" key="1">
    <source>
        <dbReference type="ARBA" id="ARBA00022679"/>
    </source>
</evidence>
<dbReference type="CDD" id="cd03809">
    <property type="entry name" value="GT4_MtfB-like"/>
    <property type="match status" value="1"/>
</dbReference>
<dbReference type="Pfam" id="PF00534">
    <property type="entry name" value="Glycos_transf_1"/>
    <property type="match status" value="1"/>
</dbReference>
<accession>A0ABX4ZMT2</accession>
<proteinExistence type="predicted"/>
<dbReference type="PANTHER" id="PTHR46401:SF2">
    <property type="entry name" value="GLYCOSYLTRANSFERASE WBBK-RELATED"/>
    <property type="match status" value="1"/>
</dbReference>
<gene>
    <name evidence="3" type="ORF">ASQ42_03340</name>
</gene>
<evidence type="ECO:0000313" key="4">
    <source>
        <dbReference type="Proteomes" id="UP000237218"/>
    </source>
</evidence>
<organism evidence="3 4">
    <name type="scientific">Parasaccharibacter apium</name>
    <dbReference type="NCBI Taxonomy" id="1510841"/>
    <lineage>
        <taxon>Bacteria</taxon>
        <taxon>Pseudomonadati</taxon>
        <taxon>Pseudomonadota</taxon>
        <taxon>Alphaproteobacteria</taxon>
        <taxon>Acetobacterales</taxon>
        <taxon>Acetobacteraceae</taxon>
        <taxon>Parasaccharibacter</taxon>
    </lineage>
</organism>
<evidence type="ECO:0000313" key="3">
    <source>
        <dbReference type="EMBL" id="POS63671.1"/>
    </source>
</evidence>
<dbReference type="PANTHER" id="PTHR46401">
    <property type="entry name" value="GLYCOSYLTRANSFERASE WBBK-RELATED"/>
    <property type="match status" value="1"/>
</dbReference>
<protein>
    <submittedName>
        <fullName evidence="3">Glycosyltransferase family 1 protein</fullName>
    </submittedName>
</protein>
<feature type="domain" description="Glycosyl transferase family 1" evidence="2">
    <location>
        <begin position="256"/>
        <end position="408"/>
    </location>
</feature>
<sequence>MRPNLRIGVDGFNLALQKGTGVATYSVALTRALRLLGHHISLLYGLPIPRNLSSDLREVLFFDTLGTDLYPRRPKFPKPSWWKETFNHFYGHKAEEVVISGHVVLKEHATRLPEYDKVYNVPSLFRAAQGFFKTTGRFLTVTMPNPPDIMHWTYPLPLKVRGSKNIYTIHDIVPLQLPHTTLDDKKLYFDLLTKIVRQSDGICTVSEASKKAIVDMFPAAEGRVYNTYQSHLLDAYCIDDNSLITNNELHRLFSLKSDEYFLFFGQLEPKKNIGRIIKSFLLSNTRRKLVIVGSNSWKEEDELRFLGKGIEDGRIIQIQYVERDVLYSLIKHARALIFPSIAEGFGLPVLESLVLETPVLTSREAPLREVAGDVAVLVDPYDINDIKEGIELLDSNDELCFLLRQKSKEQAEKFSPNHYAENLSHFYRKVLI</sequence>
<keyword evidence="4" id="KW-1185">Reference proteome</keyword>
<name>A0ABX4ZMT2_9PROT</name>
<comment type="caution">
    <text evidence="3">The sequence shown here is derived from an EMBL/GenBank/DDBJ whole genome shotgun (WGS) entry which is preliminary data.</text>
</comment>
<keyword evidence="1" id="KW-0808">Transferase</keyword>